<comment type="caution">
    <text evidence="1">The sequence shown here is derived from an EMBL/GenBank/DDBJ whole genome shotgun (WGS) entry which is preliminary data.</text>
</comment>
<evidence type="ECO:0000313" key="2">
    <source>
        <dbReference type="Proteomes" id="UP001469553"/>
    </source>
</evidence>
<accession>A0ABV0XLL3</accession>
<protein>
    <submittedName>
        <fullName evidence="1">Uncharacterized protein</fullName>
    </submittedName>
</protein>
<proteinExistence type="predicted"/>
<evidence type="ECO:0000313" key="1">
    <source>
        <dbReference type="EMBL" id="MEQ2282342.1"/>
    </source>
</evidence>
<sequence>MTLQLITYRGLILAARRTVCCGLQDDILWPAGRYLVARRTISCGPQDDILWPAGRYLVARRTISCGHHRDMKARRGSGLLKEVLTFGARLSYTDFLHIPLVTTVWRMMNIPVAVTFFSGRHLGTFYHQQMP</sequence>
<organism evidence="1 2">
    <name type="scientific">Ameca splendens</name>
    <dbReference type="NCBI Taxonomy" id="208324"/>
    <lineage>
        <taxon>Eukaryota</taxon>
        <taxon>Metazoa</taxon>
        <taxon>Chordata</taxon>
        <taxon>Craniata</taxon>
        <taxon>Vertebrata</taxon>
        <taxon>Euteleostomi</taxon>
        <taxon>Actinopterygii</taxon>
        <taxon>Neopterygii</taxon>
        <taxon>Teleostei</taxon>
        <taxon>Neoteleostei</taxon>
        <taxon>Acanthomorphata</taxon>
        <taxon>Ovalentaria</taxon>
        <taxon>Atherinomorphae</taxon>
        <taxon>Cyprinodontiformes</taxon>
        <taxon>Goodeidae</taxon>
        <taxon>Ameca</taxon>
    </lineage>
</organism>
<dbReference type="EMBL" id="JAHRIP010008467">
    <property type="protein sequence ID" value="MEQ2282342.1"/>
    <property type="molecule type" value="Genomic_DNA"/>
</dbReference>
<reference evidence="1 2" key="1">
    <citation type="submission" date="2021-06" db="EMBL/GenBank/DDBJ databases">
        <authorList>
            <person name="Palmer J.M."/>
        </authorList>
    </citation>
    <scope>NUCLEOTIDE SEQUENCE [LARGE SCALE GENOMIC DNA]</scope>
    <source>
        <strain evidence="1 2">AS_MEX2019</strain>
        <tissue evidence="1">Muscle</tissue>
    </source>
</reference>
<gene>
    <name evidence="1" type="ORF">AMECASPLE_039536</name>
</gene>
<name>A0ABV0XLL3_9TELE</name>
<keyword evidence="2" id="KW-1185">Reference proteome</keyword>
<dbReference type="Proteomes" id="UP001469553">
    <property type="component" value="Unassembled WGS sequence"/>
</dbReference>